<evidence type="ECO:0000313" key="2">
    <source>
        <dbReference type="EMBL" id="GMA87933.1"/>
    </source>
</evidence>
<protein>
    <submittedName>
        <fullName evidence="2">Uncharacterized protein</fullName>
    </submittedName>
</protein>
<evidence type="ECO:0000256" key="1">
    <source>
        <dbReference type="SAM" id="Phobius"/>
    </source>
</evidence>
<reference evidence="3" key="1">
    <citation type="journal article" date="2019" name="Int. J. Syst. Evol. Microbiol.">
        <title>The Global Catalogue of Microorganisms (GCM) 10K type strain sequencing project: providing services to taxonomists for standard genome sequencing and annotation.</title>
        <authorList>
            <consortium name="The Broad Institute Genomics Platform"/>
            <consortium name="The Broad Institute Genome Sequencing Center for Infectious Disease"/>
            <person name="Wu L."/>
            <person name="Ma J."/>
        </authorList>
    </citation>
    <scope>NUCLEOTIDE SEQUENCE [LARGE SCALE GENOMIC DNA]</scope>
    <source>
        <strain evidence="3">NBRC 108730</strain>
    </source>
</reference>
<sequence length="62" mass="6978">MWVFLSGRLRQWALFAVVVPAVLGALRVVRRQIERRSGPNGLTRGLARVDDLAGRVPGVRRR</sequence>
<name>A0ABQ6JKJ9_9ACTN</name>
<keyword evidence="1" id="KW-0472">Membrane</keyword>
<comment type="caution">
    <text evidence="2">The sequence shown here is derived from an EMBL/GenBank/DDBJ whole genome shotgun (WGS) entry which is preliminary data.</text>
</comment>
<keyword evidence="1" id="KW-0812">Transmembrane</keyword>
<proteinExistence type="predicted"/>
<feature type="transmembrane region" description="Helical" evidence="1">
    <location>
        <begin position="12"/>
        <end position="29"/>
    </location>
</feature>
<gene>
    <name evidence="2" type="ORF">GCM10025868_31830</name>
</gene>
<keyword evidence="1" id="KW-1133">Transmembrane helix</keyword>
<keyword evidence="3" id="KW-1185">Reference proteome</keyword>
<accession>A0ABQ6JKJ9</accession>
<dbReference type="Proteomes" id="UP001157017">
    <property type="component" value="Unassembled WGS sequence"/>
</dbReference>
<organism evidence="2 3">
    <name type="scientific">Angustibacter aerolatus</name>
    <dbReference type="NCBI Taxonomy" id="1162965"/>
    <lineage>
        <taxon>Bacteria</taxon>
        <taxon>Bacillati</taxon>
        <taxon>Actinomycetota</taxon>
        <taxon>Actinomycetes</taxon>
        <taxon>Kineosporiales</taxon>
        <taxon>Kineosporiaceae</taxon>
    </lineage>
</organism>
<evidence type="ECO:0000313" key="3">
    <source>
        <dbReference type="Proteomes" id="UP001157017"/>
    </source>
</evidence>
<dbReference type="EMBL" id="BSUZ01000001">
    <property type="protein sequence ID" value="GMA87933.1"/>
    <property type="molecule type" value="Genomic_DNA"/>
</dbReference>